<protein>
    <recommendedName>
        <fullName evidence="7">Pectinesterase</fullName>
        <ecNumber evidence="7">3.1.1.11</ecNumber>
    </recommendedName>
</protein>
<keyword evidence="10" id="KW-1185">Reference proteome</keyword>
<dbReference type="GO" id="GO:0045490">
    <property type="term" value="P:pectin catabolic process"/>
    <property type="evidence" value="ECO:0007669"/>
    <property type="project" value="UniProtKB-UniRule"/>
</dbReference>
<dbReference type="SMART" id="SM00856">
    <property type="entry name" value="PMEI"/>
    <property type="match status" value="1"/>
</dbReference>
<dbReference type="GO" id="GO:0042545">
    <property type="term" value="P:cell wall modification"/>
    <property type="evidence" value="ECO:0007669"/>
    <property type="project" value="UniProtKB-UniRule"/>
</dbReference>
<dbReference type="InterPro" id="IPR012334">
    <property type="entry name" value="Pectin_lyas_fold"/>
</dbReference>
<dbReference type="Pfam" id="PF01095">
    <property type="entry name" value="Pectinesterase"/>
    <property type="match status" value="1"/>
</dbReference>
<evidence type="ECO:0000256" key="6">
    <source>
        <dbReference type="PROSITE-ProRule" id="PRU10040"/>
    </source>
</evidence>
<evidence type="ECO:0000313" key="10">
    <source>
        <dbReference type="Proteomes" id="UP000036987"/>
    </source>
</evidence>
<gene>
    <name evidence="9" type="ORF">ZOSMA_313G00050</name>
</gene>
<dbReference type="EC" id="3.1.1.11" evidence="7"/>
<comment type="pathway">
    <text evidence="1 7">Glycan metabolism; pectin degradation; 2-dehydro-3-deoxy-D-gluconate from pectin: step 1/5.</text>
</comment>
<dbReference type="SUPFAM" id="SSF101148">
    <property type="entry name" value="Plant invertase/pectin methylesterase inhibitor"/>
    <property type="match status" value="1"/>
</dbReference>
<dbReference type="NCBIfam" id="TIGR01614">
    <property type="entry name" value="PME_inhib"/>
    <property type="match status" value="1"/>
</dbReference>
<keyword evidence="7" id="KW-0732">Signal</keyword>
<proteinExistence type="inferred from homology"/>
<dbReference type="SUPFAM" id="SSF51126">
    <property type="entry name" value="Pectin lyase-like"/>
    <property type="match status" value="1"/>
</dbReference>
<comment type="caution">
    <text evidence="9">The sequence shown here is derived from an EMBL/GenBank/DDBJ whole genome shotgun (WGS) entry which is preliminary data.</text>
</comment>
<dbReference type="Proteomes" id="UP000036987">
    <property type="component" value="Unassembled WGS sequence"/>
</dbReference>
<keyword evidence="5 7" id="KW-0063">Aspartyl esterase</keyword>
<dbReference type="UniPathway" id="UPA00545">
    <property type="reaction ID" value="UER00823"/>
</dbReference>
<dbReference type="Gene3D" id="2.160.20.10">
    <property type="entry name" value="Single-stranded right-handed beta-helix, Pectin lyase-like"/>
    <property type="match status" value="1"/>
</dbReference>
<comment type="catalytic activity">
    <reaction evidence="7">
        <text>[(1-&gt;4)-alpha-D-galacturonosyl methyl ester](n) + n H2O = [(1-&gt;4)-alpha-D-galacturonosyl](n) + n methanol + n H(+)</text>
        <dbReference type="Rhea" id="RHEA:22380"/>
        <dbReference type="Rhea" id="RHEA-COMP:14570"/>
        <dbReference type="Rhea" id="RHEA-COMP:14573"/>
        <dbReference type="ChEBI" id="CHEBI:15377"/>
        <dbReference type="ChEBI" id="CHEBI:15378"/>
        <dbReference type="ChEBI" id="CHEBI:17790"/>
        <dbReference type="ChEBI" id="CHEBI:140522"/>
        <dbReference type="ChEBI" id="CHEBI:140523"/>
        <dbReference type="EC" id="3.1.1.11"/>
    </reaction>
</comment>
<keyword evidence="4 7" id="KW-0378">Hydrolase</keyword>
<evidence type="ECO:0000259" key="8">
    <source>
        <dbReference type="SMART" id="SM00856"/>
    </source>
</evidence>
<feature type="domain" description="Pectinesterase inhibitor" evidence="8">
    <location>
        <begin position="30"/>
        <end position="183"/>
    </location>
</feature>
<dbReference type="InterPro" id="IPR033131">
    <property type="entry name" value="Pectinesterase_Asp_AS"/>
</dbReference>
<dbReference type="EMBL" id="LFYR01001020">
    <property type="protein sequence ID" value="KMZ65655.1"/>
    <property type="molecule type" value="Genomic_DNA"/>
</dbReference>
<evidence type="ECO:0000256" key="2">
    <source>
        <dbReference type="ARBA" id="ARBA00006027"/>
    </source>
</evidence>
<organism evidence="9 10">
    <name type="scientific">Zostera marina</name>
    <name type="common">Eelgrass</name>
    <dbReference type="NCBI Taxonomy" id="29655"/>
    <lineage>
        <taxon>Eukaryota</taxon>
        <taxon>Viridiplantae</taxon>
        <taxon>Streptophyta</taxon>
        <taxon>Embryophyta</taxon>
        <taxon>Tracheophyta</taxon>
        <taxon>Spermatophyta</taxon>
        <taxon>Magnoliopsida</taxon>
        <taxon>Liliopsida</taxon>
        <taxon>Zosteraceae</taxon>
        <taxon>Zostera</taxon>
    </lineage>
</organism>
<dbReference type="AlphaFoldDB" id="A0A0K9PBU6"/>
<feature type="chain" id="PRO_5005393829" description="Pectinesterase" evidence="7">
    <location>
        <begin position="22"/>
        <end position="549"/>
    </location>
</feature>
<evidence type="ECO:0000256" key="7">
    <source>
        <dbReference type="RuleBase" id="RU000589"/>
    </source>
</evidence>
<dbReference type="OMA" id="ACRIIPT"/>
<feature type="signal peptide" evidence="7">
    <location>
        <begin position="1"/>
        <end position="21"/>
    </location>
</feature>
<dbReference type="STRING" id="29655.A0A0K9PBU6"/>
<evidence type="ECO:0000256" key="3">
    <source>
        <dbReference type="ARBA" id="ARBA00007786"/>
    </source>
</evidence>
<dbReference type="Pfam" id="PF04043">
    <property type="entry name" value="PMEI"/>
    <property type="match status" value="1"/>
</dbReference>
<comment type="similarity">
    <text evidence="2">In the N-terminal section; belongs to the PMEI family.</text>
</comment>
<evidence type="ECO:0000256" key="5">
    <source>
        <dbReference type="ARBA" id="ARBA00023085"/>
    </source>
</evidence>
<dbReference type="FunFam" id="2.160.20.10:FF:000001">
    <property type="entry name" value="Pectinesterase"/>
    <property type="match status" value="1"/>
</dbReference>
<dbReference type="PANTHER" id="PTHR31707">
    <property type="entry name" value="PECTINESTERASE"/>
    <property type="match status" value="1"/>
</dbReference>
<sequence>MRCGLFWALALVLLLFIGSSATTITTPSSTLLKIISNTCQNTRFPSLCLRSISDFPGVSAIGTERDVVHVSINMTIRRVGKALYGVSTVANTNMDQLSRSAYDDCMELLDDTSYHLSRSLEVVSPTSTSASSEDDVHTWLSAAVTNQDTCMESLEQVPGGKIKNQMMAHVRELSELVTNCLTIFANTRKNKEFDGIPIQNKRRKLMEFPSWFGRKERRLLQSPASTMTPDFVVSQDGTGTHTTIKAAVKSAPKNSTQRIIIYIKAGRYEEEYVKLGRKKQNIMLMGEGKGQTIISAGRSVFDNFTTFHTATVAATGCGFIARDLTIENWAGPEKHQAVALRVGADHAVVYRCNVIGYQDSLYVHSLRQFYRECDIYGTVDFIFGNAAVVFQDCNIWARKPMAGQKNTITAQNRKDPNQNTGISIHGCRIYPAADLKPVVSEFPTYLGRPWKLYSRTVYMLSYISDHVHQDGWLPWNADFALDTLYYGEYMNDGPGAGLSNRVTWPGYKVITLPEEADKFTVAEFITGSSWLPSTGVSFLAGLNMGSLQP</sequence>
<dbReference type="InterPro" id="IPR000070">
    <property type="entry name" value="Pectinesterase_cat"/>
</dbReference>
<dbReference type="InterPro" id="IPR035513">
    <property type="entry name" value="Invertase/methylesterase_inhib"/>
</dbReference>
<dbReference type="PROSITE" id="PS00503">
    <property type="entry name" value="PECTINESTERASE_2"/>
    <property type="match status" value="1"/>
</dbReference>
<name>A0A0K9PBU6_ZOSMR</name>
<feature type="active site" evidence="6">
    <location>
        <position position="380"/>
    </location>
</feature>
<evidence type="ECO:0000256" key="1">
    <source>
        <dbReference type="ARBA" id="ARBA00005184"/>
    </source>
</evidence>
<accession>A0A0K9PBU6</accession>
<dbReference type="GO" id="GO:0046910">
    <property type="term" value="F:pectinesterase inhibitor activity"/>
    <property type="evidence" value="ECO:0000318"/>
    <property type="project" value="GO_Central"/>
</dbReference>
<evidence type="ECO:0000256" key="4">
    <source>
        <dbReference type="ARBA" id="ARBA00022801"/>
    </source>
</evidence>
<comment type="similarity">
    <text evidence="3">In the C-terminal section; belongs to the pectinesterase family.</text>
</comment>
<dbReference type="InterPro" id="IPR011050">
    <property type="entry name" value="Pectin_lyase_fold/virulence"/>
</dbReference>
<dbReference type="CDD" id="cd15798">
    <property type="entry name" value="PMEI-like_3"/>
    <property type="match status" value="1"/>
</dbReference>
<dbReference type="GO" id="GO:0030599">
    <property type="term" value="F:pectinesterase activity"/>
    <property type="evidence" value="ECO:0000318"/>
    <property type="project" value="GO_Central"/>
</dbReference>
<dbReference type="OrthoDB" id="2019149at2759"/>
<reference evidence="10" key="1">
    <citation type="journal article" date="2016" name="Nature">
        <title>The genome of the seagrass Zostera marina reveals angiosperm adaptation to the sea.</title>
        <authorList>
            <person name="Olsen J.L."/>
            <person name="Rouze P."/>
            <person name="Verhelst B."/>
            <person name="Lin Y.-C."/>
            <person name="Bayer T."/>
            <person name="Collen J."/>
            <person name="Dattolo E."/>
            <person name="De Paoli E."/>
            <person name="Dittami S."/>
            <person name="Maumus F."/>
            <person name="Michel G."/>
            <person name="Kersting A."/>
            <person name="Lauritano C."/>
            <person name="Lohaus R."/>
            <person name="Toepel M."/>
            <person name="Tonon T."/>
            <person name="Vanneste K."/>
            <person name="Amirebrahimi M."/>
            <person name="Brakel J."/>
            <person name="Bostroem C."/>
            <person name="Chovatia M."/>
            <person name="Grimwood J."/>
            <person name="Jenkins J.W."/>
            <person name="Jueterbock A."/>
            <person name="Mraz A."/>
            <person name="Stam W.T."/>
            <person name="Tice H."/>
            <person name="Bornberg-Bauer E."/>
            <person name="Green P.J."/>
            <person name="Pearson G.A."/>
            <person name="Procaccini G."/>
            <person name="Duarte C.M."/>
            <person name="Schmutz J."/>
            <person name="Reusch T.B.H."/>
            <person name="Van de Peer Y."/>
        </authorList>
    </citation>
    <scope>NUCLEOTIDE SEQUENCE [LARGE SCALE GENOMIC DNA]</scope>
    <source>
        <strain evidence="10">cv. Finnish</strain>
    </source>
</reference>
<dbReference type="Gene3D" id="1.20.140.40">
    <property type="entry name" value="Invertase/pectin methylesterase inhibitor family protein"/>
    <property type="match status" value="1"/>
</dbReference>
<dbReference type="InterPro" id="IPR006501">
    <property type="entry name" value="Pectinesterase_inhib_dom"/>
</dbReference>
<evidence type="ECO:0000313" key="9">
    <source>
        <dbReference type="EMBL" id="KMZ65655.1"/>
    </source>
</evidence>